<feature type="binding site" evidence="9">
    <location>
        <position position="122"/>
    </location>
    <ligand>
        <name>L-citrulline</name>
        <dbReference type="ChEBI" id="CHEBI:57743"/>
    </ligand>
</feature>
<dbReference type="NCBIfam" id="TIGR00032">
    <property type="entry name" value="argG"/>
    <property type="match status" value="1"/>
</dbReference>
<accession>A0A8D6PT13</accession>
<evidence type="ECO:0000256" key="5">
    <source>
        <dbReference type="ARBA" id="ARBA00022598"/>
    </source>
</evidence>
<dbReference type="InterPro" id="IPR023434">
    <property type="entry name" value="Arginosuc_synth_type_1_subfam"/>
</dbReference>
<dbReference type="InterPro" id="IPR001518">
    <property type="entry name" value="Arginosuc_synth"/>
</dbReference>
<keyword evidence="5 9" id="KW-0436">Ligase</keyword>
<name>A0A8D6PT13_9EURY</name>
<dbReference type="Gene3D" id="3.90.1260.10">
    <property type="entry name" value="Argininosuccinate synthetase, chain A, domain 2"/>
    <property type="match status" value="1"/>
</dbReference>
<evidence type="ECO:0000256" key="3">
    <source>
        <dbReference type="ARBA" id="ARBA00012286"/>
    </source>
</evidence>
<feature type="binding site" evidence="9">
    <location>
        <position position="257"/>
    </location>
    <ligand>
        <name>L-citrulline</name>
        <dbReference type="ChEBI" id="CHEBI:57743"/>
    </ligand>
</feature>
<feature type="binding site" evidence="9">
    <location>
        <position position="182"/>
    </location>
    <ligand>
        <name>L-citrulline</name>
        <dbReference type="ChEBI" id="CHEBI:57743"/>
    </ligand>
</feature>
<comment type="pathway">
    <text evidence="1 9">Amino-acid biosynthesis; L-arginine biosynthesis; L-arginine from L-ornithine and carbamoyl phosphate: step 2/3.</text>
</comment>
<feature type="domain" description="Arginosuccinate synthase-like N-terminal" evidence="10">
    <location>
        <begin position="5"/>
        <end position="164"/>
    </location>
</feature>
<feature type="binding site" evidence="9">
    <location>
        <position position="118"/>
    </location>
    <ligand>
        <name>L-aspartate</name>
        <dbReference type="ChEBI" id="CHEBI:29991"/>
    </ligand>
</feature>
<dbReference type="CDD" id="cd01999">
    <property type="entry name" value="ASS"/>
    <property type="match status" value="1"/>
</dbReference>
<keyword evidence="4 9" id="KW-0055">Arginine biosynthesis</keyword>
<keyword evidence="8 9" id="KW-0067">ATP-binding</keyword>
<dbReference type="FunFam" id="3.40.50.620:FF:000019">
    <property type="entry name" value="Argininosuccinate synthase"/>
    <property type="match status" value="1"/>
</dbReference>
<dbReference type="GeneID" id="65883329"/>
<dbReference type="Gene3D" id="3.40.50.620">
    <property type="entry name" value="HUPs"/>
    <property type="match status" value="1"/>
</dbReference>
<dbReference type="GO" id="GO:0005737">
    <property type="term" value="C:cytoplasm"/>
    <property type="evidence" value="ECO:0007669"/>
    <property type="project" value="UniProtKB-SubCell"/>
</dbReference>
<evidence type="ECO:0000256" key="8">
    <source>
        <dbReference type="ARBA" id="ARBA00022840"/>
    </source>
</evidence>
<dbReference type="InterPro" id="IPR048267">
    <property type="entry name" value="Arginosuc_syn_N"/>
</dbReference>
<evidence type="ECO:0000313" key="13">
    <source>
        <dbReference type="Proteomes" id="UP000679213"/>
    </source>
</evidence>
<comment type="caution">
    <text evidence="9">Lacks conserved residue(s) required for the propagation of feature annotation.</text>
</comment>
<dbReference type="SUPFAM" id="SSF69864">
    <property type="entry name" value="Argininosuccinate synthetase, C-terminal domain"/>
    <property type="match status" value="1"/>
</dbReference>
<evidence type="ECO:0000256" key="4">
    <source>
        <dbReference type="ARBA" id="ARBA00022571"/>
    </source>
</evidence>
<dbReference type="EMBL" id="LR792632">
    <property type="protein sequence ID" value="CAB3288049.1"/>
    <property type="molecule type" value="Genomic_DNA"/>
</dbReference>
<dbReference type="InterPro" id="IPR018223">
    <property type="entry name" value="Arginosuc_synth_CS"/>
</dbReference>
<evidence type="ECO:0000256" key="2">
    <source>
        <dbReference type="ARBA" id="ARBA00011881"/>
    </source>
</evidence>
<evidence type="ECO:0000259" key="11">
    <source>
        <dbReference type="Pfam" id="PF20979"/>
    </source>
</evidence>
<dbReference type="Pfam" id="PF20979">
    <property type="entry name" value="Arginosuc_syn_C"/>
    <property type="match status" value="1"/>
</dbReference>
<dbReference type="PROSITE" id="PS00565">
    <property type="entry name" value="ARGININOSUCCIN_SYN_2"/>
    <property type="match status" value="1"/>
</dbReference>
<feature type="binding site" evidence="9">
    <location>
        <position position="269"/>
    </location>
    <ligand>
        <name>L-citrulline</name>
        <dbReference type="ChEBI" id="CHEBI:57743"/>
    </ligand>
</feature>
<keyword evidence="7 9" id="KW-0547">Nucleotide-binding</keyword>
<sequence length="397" mass="45133">MEKIAVLAYSGGLDTSCCLKLLEDKYGYKVISVCVDVGQPEEEIKEVEEKAKKLGVLKHYTIDAKEEFVKDYIYRAIKANAVYEGYPLSTALARPLIAYKVVEVALKENAEAVAHGCTGKGNDQFRFETTIRIKAPHLKIIAPIRDLNLTRVEEIEYAKEKGIPIPTESKKYSIDENLWGRSIEGSELENPNFVPPEEIYAWTKNPVEDKEEEIVEIEFKEGIPIAINGEKLEPVELIKKANEIAGKHGVGRIDIMEDRIIGLKSRENYECPGAVLLLTAHKALEQLVLTRDELRFKEIVDSLYGELIYKGLWFDPLREDLDAFIDKTQERVTGTVKVKLFGGTARVVGRYSDYALYSKEMVSFDEKEIDQKELAGMVKYHGLQAMLYELVKKRFKK</sequence>
<dbReference type="RefSeq" id="WP_214400405.1">
    <property type="nucleotide sequence ID" value="NZ_LR792632.1"/>
</dbReference>
<comment type="catalytic activity">
    <reaction evidence="9">
        <text>L-citrulline + L-aspartate + ATP = 2-(N(omega)-L-arginino)succinate + AMP + diphosphate + H(+)</text>
        <dbReference type="Rhea" id="RHEA:10932"/>
        <dbReference type="ChEBI" id="CHEBI:15378"/>
        <dbReference type="ChEBI" id="CHEBI:29991"/>
        <dbReference type="ChEBI" id="CHEBI:30616"/>
        <dbReference type="ChEBI" id="CHEBI:33019"/>
        <dbReference type="ChEBI" id="CHEBI:57472"/>
        <dbReference type="ChEBI" id="CHEBI:57743"/>
        <dbReference type="ChEBI" id="CHEBI:456215"/>
        <dbReference type="EC" id="6.3.4.5"/>
    </reaction>
</comment>
<feature type="binding site" evidence="9">
    <location>
        <position position="123"/>
    </location>
    <ligand>
        <name>L-aspartate</name>
        <dbReference type="ChEBI" id="CHEBI:29991"/>
    </ligand>
</feature>
<proteinExistence type="inferred from homology"/>
<feature type="binding site" evidence="9">
    <location>
        <begin position="8"/>
        <end position="16"/>
    </location>
    <ligand>
        <name>ATP</name>
        <dbReference type="ChEBI" id="CHEBI:30616"/>
    </ligand>
</feature>
<evidence type="ECO:0000256" key="6">
    <source>
        <dbReference type="ARBA" id="ARBA00022605"/>
    </source>
</evidence>
<dbReference type="Proteomes" id="UP000679213">
    <property type="component" value="Chromosome I"/>
</dbReference>
<dbReference type="GO" id="GO:0000050">
    <property type="term" value="P:urea cycle"/>
    <property type="evidence" value="ECO:0007669"/>
    <property type="project" value="TreeGrafter"/>
</dbReference>
<keyword evidence="13" id="KW-1185">Reference proteome</keyword>
<evidence type="ECO:0000256" key="9">
    <source>
        <dbReference type="HAMAP-Rule" id="MF_00005"/>
    </source>
</evidence>
<dbReference type="Pfam" id="PF00764">
    <property type="entry name" value="Arginosuc_synth"/>
    <property type="match status" value="1"/>
</dbReference>
<feature type="binding site" evidence="9">
    <location>
        <position position="116"/>
    </location>
    <ligand>
        <name>ATP</name>
        <dbReference type="ChEBI" id="CHEBI:30616"/>
    </ligand>
</feature>
<dbReference type="SUPFAM" id="SSF52402">
    <property type="entry name" value="Adenine nucleotide alpha hydrolases-like"/>
    <property type="match status" value="1"/>
</dbReference>
<evidence type="ECO:0000256" key="7">
    <source>
        <dbReference type="ARBA" id="ARBA00022741"/>
    </source>
</evidence>
<dbReference type="PROSITE" id="PS00564">
    <property type="entry name" value="ARGININOSUCCIN_SYN_1"/>
    <property type="match status" value="1"/>
</dbReference>
<dbReference type="GO" id="GO:0000053">
    <property type="term" value="P:argininosuccinate metabolic process"/>
    <property type="evidence" value="ECO:0007669"/>
    <property type="project" value="TreeGrafter"/>
</dbReference>
<feature type="binding site" evidence="9">
    <location>
        <position position="86"/>
    </location>
    <ligand>
        <name>L-citrulline</name>
        <dbReference type="ChEBI" id="CHEBI:57743"/>
    </ligand>
</feature>
<dbReference type="NCBIfam" id="NF010392">
    <property type="entry name" value="PRK13820.1"/>
    <property type="match status" value="1"/>
</dbReference>
<accession>A0A8D6STY9</accession>
<evidence type="ECO:0000259" key="10">
    <source>
        <dbReference type="Pfam" id="PF00764"/>
    </source>
</evidence>
<dbReference type="AlphaFoldDB" id="A0A8D6PT13"/>
<comment type="similarity">
    <text evidence="9">Belongs to the argininosuccinate synthase family. Type 1 subfamily.</text>
</comment>
<feature type="binding site" evidence="9">
    <location>
        <position position="126"/>
    </location>
    <ligand>
        <name>L-citrulline</name>
        <dbReference type="ChEBI" id="CHEBI:57743"/>
    </ligand>
</feature>
<dbReference type="EC" id="6.3.4.5" evidence="3 9"/>
<dbReference type="InterPro" id="IPR024074">
    <property type="entry name" value="AS_cat/multimer_dom_body"/>
</dbReference>
<dbReference type="GO" id="GO:0004055">
    <property type="term" value="F:argininosuccinate synthase activity"/>
    <property type="evidence" value="ECO:0007669"/>
    <property type="project" value="UniProtKB-UniRule"/>
</dbReference>
<dbReference type="NCBIfam" id="NF001770">
    <property type="entry name" value="PRK00509.1"/>
    <property type="match status" value="1"/>
</dbReference>
<reference evidence="12 13" key="1">
    <citation type="submission" date="2020-04" db="EMBL/GenBank/DDBJ databases">
        <authorList>
            <consortium name="Genoscope - CEA"/>
            <person name="William W."/>
        </authorList>
    </citation>
    <scope>NUCLEOTIDE SEQUENCE [LARGE SCALE GENOMIC DNA]</scope>
    <source>
        <strain evidence="12 13">SG7</strain>
    </source>
</reference>
<comment type="subunit">
    <text evidence="2 9">Homotetramer.</text>
</comment>
<keyword evidence="9" id="KW-0963">Cytoplasm</keyword>
<dbReference type="FunFam" id="3.90.1260.10:FF:000007">
    <property type="entry name" value="Argininosuccinate synthase"/>
    <property type="match status" value="1"/>
</dbReference>
<evidence type="ECO:0000313" key="12">
    <source>
        <dbReference type="EMBL" id="CAB3288049.1"/>
    </source>
</evidence>
<protein>
    <recommendedName>
        <fullName evidence="3 9">Argininosuccinate synthase</fullName>
        <ecNumber evidence="3 9">6.3.4.5</ecNumber>
    </recommendedName>
    <alternativeName>
        <fullName evidence="9">Citrulline--aspartate ligase</fullName>
    </alternativeName>
</protein>
<organism evidence="12 13">
    <name type="scientific">Methanocaldococcus lauensis</name>
    <dbReference type="NCBI Taxonomy" id="2546128"/>
    <lineage>
        <taxon>Archaea</taxon>
        <taxon>Methanobacteriati</taxon>
        <taxon>Methanobacteriota</taxon>
        <taxon>Methanomada group</taxon>
        <taxon>Methanococci</taxon>
        <taxon>Methanococcales</taxon>
        <taxon>Methanocaldococcaceae</taxon>
        <taxon>Methanocaldococcus</taxon>
    </lineage>
</organism>
<dbReference type="KEGG" id="mesg:MLAUSG7_0521"/>
<feature type="domain" description="Arginosuccinate synthase C-terminal" evidence="11">
    <location>
        <begin position="172"/>
        <end position="388"/>
    </location>
</feature>
<dbReference type="PANTHER" id="PTHR11587:SF2">
    <property type="entry name" value="ARGININOSUCCINATE SYNTHASE"/>
    <property type="match status" value="1"/>
</dbReference>
<feature type="binding site" evidence="9">
    <location>
        <position position="122"/>
    </location>
    <ligand>
        <name>L-aspartate</name>
        <dbReference type="ChEBI" id="CHEBI:29991"/>
    </ligand>
</feature>
<dbReference type="GO" id="GO:0006526">
    <property type="term" value="P:L-arginine biosynthetic process"/>
    <property type="evidence" value="ECO:0007669"/>
    <property type="project" value="UniProtKB-UniRule"/>
</dbReference>
<dbReference type="PANTHER" id="PTHR11587">
    <property type="entry name" value="ARGININOSUCCINATE SYNTHASE"/>
    <property type="match status" value="1"/>
</dbReference>
<comment type="subcellular location">
    <subcellularLocation>
        <location evidence="9">Cytoplasm</location>
    </subcellularLocation>
</comment>
<evidence type="ECO:0000256" key="1">
    <source>
        <dbReference type="ARBA" id="ARBA00004967"/>
    </source>
</evidence>
<dbReference type="InterPro" id="IPR014729">
    <property type="entry name" value="Rossmann-like_a/b/a_fold"/>
</dbReference>
<feature type="binding site" evidence="9">
    <location>
        <position position="173"/>
    </location>
    <ligand>
        <name>L-citrulline</name>
        <dbReference type="ChEBI" id="CHEBI:57743"/>
    </ligand>
</feature>
<dbReference type="HAMAP" id="MF_00005">
    <property type="entry name" value="Arg_succ_synth_type1"/>
    <property type="match status" value="1"/>
</dbReference>
<gene>
    <name evidence="9 12" type="primary">argG</name>
    <name evidence="12" type="ORF">MLAUSG7_0521</name>
</gene>
<keyword evidence="6 9" id="KW-0028">Amino-acid biosynthesis</keyword>
<dbReference type="InterPro" id="IPR048268">
    <property type="entry name" value="Arginosuc_syn_C"/>
</dbReference>
<dbReference type="UniPathway" id="UPA00068">
    <property type="reaction ID" value="UER00113"/>
</dbReference>
<dbReference type="GO" id="GO:0005524">
    <property type="term" value="F:ATP binding"/>
    <property type="evidence" value="ECO:0007669"/>
    <property type="project" value="UniProtKB-UniRule"/>
</dbReference>